<name>A0A5D0G888_9FLAO</name>
<organism evidence="2 3">
    <name type="scientific">Formosa maritima</name>
    <dbReference type="NCBI Taxonomy" id="2592046"/>
    <lineage>
        <taxon>Bacteria</taxon>
        <taxon>Pseudomonadati</taxon>
        <taxon>Bacteroidota</taxon>
        <taxon>Flavobacteriia</taxon>
        <taxon>Flavobacteriales</taxon>
        <taxon>Flavobacteriaceae</taxon>
        <taxon>Formosa</taxon>
    </lineage>
</organism>
<dbReference type="AlphaFoldDB" id="A0A5D0G888"/>
<evidence type="ECO:0000256" key="1">
    <source>
        <dbReference type="SAM" id="SignalP"/>
    </source>
</evidence>
<gene>
    <name evidence="2" type="ORF">FVF61_07640</name>
</gene>
<comment type="caution">
    <text evidence="2">The sequence shown here is derived from an EMBL/GenBank/DDBJ whole genome shotgun (WGS) entry which is preliminary data.</text>
</comment>
<reference evidence="2 3" key="1">
    <citation type="submission" date="2019-08" db="EMBL/GenBank/DDBJ databases">
        <title>Formosa sediminis sp. nov., isolated from marine sediment.</title>
        <authorList>
            <person name="Cao W.R."/>
        </authorList>
    </citation>
    <scope>NUCLEOTIDE SEQUENCE [LARGE SCALE GENOMIC DNA]</scope>
    <source>
        <strain evidence="2 3">1494</strain>
    </source>
</reference>
<keyword evidence="1" id="KW-0732">Signal</keyword>
<dbReference type="PROSITE" id="PS51257">
    <property type="entry name" value="PROKAR_LIPOPROTEIN"/>
    <property type="match status" value="1"/>
</dbReference>
<dbReference type="RefSeq" id="WP_148454990.1">
    <property type="nucleotide sequence ID" value="NZ_VSFC01000042.1"/>
</dbReference>
<evidence type="ECO:0000313" key="3">
    <source>
        <dbReference type="Proteomes" id="UP000324550"/>
    </source>
</evidence>
<keyword evidence="3" id="KW-1185">Reference proteome</keyword>
<protein>
    <submittedName>
        <fullName evidence="2">Uncharacterized protein</fullName>
    </submittedName>
</protein>
<accession>A0A5D0G888</accession>
<dbReference type="Proteomes" id="UP000324550">
    <property type="component" value="Unassembled WGS sequence"/>
</dbReference>
<sequence length="771" mass="89163">MKQKSFSFLLFVSFSACVLAQNKSFDSVISGLQKDQLFFEKVFIHTNKSEYNNDDTIWFKAYVSSNENKPSLKTTLLYVSLFSSYGEWIDTKNVFIHQGVGVGQFEIFDALESGEYVIQAHTNYMRNFGKENKFVTKIKIGKFTNRLGTSNKTMYDVQLFPEGGYLLENVKNSIAIKVLIDGEGSDFSGSIIDSKEKEITQFKNEHLGMGKSEFYYMNSENYQAIIHVNDTIITIDVPKANKEGMSLKIEDDFDKVNIQLQTNSLTLQAKEEDYFILFHQNNKLIDYADVVLKDTSKIELKLDKTNFYNGVNTVTIFKNKTPILERKFFVYKHNNKKNLELNEQTKEADSIVFILKMKNNLSPANLSVSVLSGKLNHLGNTNIESAFLLTPYLKGYIETPSYYFNEANKNRFKQIDLLMLTQGWTLYTASKYMDFLNPKYKFDFEIGYKLTGKLSPLASNSLVLISNKNEIIDKIFLNNKLDFTFKNLLIFQGDSVKVSFIKPNQELVKPKSVLFDTFTNVQQKLKGNVVKINHSFIKVKSDNALVQEDDVNMYQNKSTKLDTVNLSGKTISKSFLKKKKLVDKYKDINFDIGKYMPLEVDENYKQEHLLNYLSKKEGVTLKNWNGIEWYLAVGVGQEAILYVDGERITNERFNGLNIEMSEIESLMMQPIGRGNRAYQVFTTSNYQKGIVELYNNYVFNYGFNKSKKYYTPIYEFDFDSGSQEIDWKPIIKMDNLGEAYLKIEKQQQDYIFYIQGFTENGDLINEIIRFD</sequence>
<feature type="signal peptide" evidence="1">
    <location>
        <begin position="1"/>
        <end position="20"/>
    </location>
</feature>
<feature type="chain" id="PRO_5022866713" evidence="1">
    <location>
        <begin position="21"/>
        <end position="771"/>
    </location>
</feature>
<proteinExistence type="predicted"/>
<dbReference type="Gene3D" id="2.60.40.1930">
    <property type="match status" value="1"/>
</dbReference>
<dbReference type="OrthoDB" id="679547at2"/>
<dbReference type="EMBL" id="VSFC01000042">
    <property type="protein sequence ID" value="TYA55125.1"/>
    <property type="molecule type" value="Genomic_DNA"/>
</dbReference>
<evidence type="ECO:0000313" key="2">
    <source>
        <dbReference type="EMBL" id="TYA55125.1"/>
    </source>
</evidence>